<feature type="region of interest" description="Disordered" evidence="1">
    <location>
        <begin position="192"/>
        <end position="214"/>
    </location>
</feature>
<evidence type="ECO:0000256" key="1">
    <source>
        <dbReference type="SAM" id="MobiDB-lite"/>
    </source>
</evidence>
<gene>
    <name evidence="3" type="ORF">E4Z66_02310</name>
</gene>
<comment type="caution">
    <text evidence="3">The sequence shown here is derived from an EMBL/GenBank/DDBJ whole genome shotgun (WGS) entry which is preliminary data.</text>
</comment>
<keyword evidence="4" id="KW-1185">Reference proteome</keyword>
<feature type="compositionally biased region" description="Polar residues" evidence="1">
    <location>
        <begin position="204"/>
        <end position="214"/>
    </location>
</feature>
<dbReference type="EMBL" id="SRKY01000001">
    <property type="protein sequence ID" value="THH38424.1"/>
    <property type="molecule type" value="Genomic_DNA"/>
</dbReference>
<feature type="domain" description="DUF6456" evidence="2">
    <location>
        <begin position="213"/>
        <end position="349"/>
    </location>
</feature>
<proteinExistence type="predicted"/>
<dbReference type="Pfam" id="PF20057">
    <property type="entry name" value="DUF6456"/>
    <property type="match status" value="1"/>
</dbReference>
<dbReference type="OrthoDB" id="7476630at2"/>
<name>A0A4S4NFQ6_9RHOB</name>
<dbReference type="Proteomes" id="UP000306602">
    <property type="component" value="Unassembled WGS sequence"/>
</dbReference>
<organism evidence="3 4">
    <name type="scientific">Aliishimia ponticola</name>
    <dbReference type="NCBI Taxonomy" id="2499833"/>
    <lineage>
        <taxon>Bacteria</taxon>
        <taxon>Pseudomonadati</taxon>
        <taxon>Pseudomonadota</taxon>
        <taxon>Alphaproteobacteria</taxon>
        <taxon>Rhodobacterales</taxon>
        <taxon>Paracoccaceae</taxon>
        <taxon>Aliishimia</taxon>
    </lineage>
</organism>
<protein>
    <submittedName>
        <fullName evidence="3">Helix-turn-helix domain containing protein</fullName>
    </submittedName>
</protein>
<accession>A0A4S4NFQ6</accession>
<dbReference type="InterPro" id="IPR045599">
    <property type="entry name" value="DUF6456"/>
</dbReference>
<evidence type="ECO:0000313" key="3">
    <source>
        <dbReference type="EMBL" id="THH38424.1"/>
    </source>
</evidence>
<evidence type="ECO:0000259" key="2">
    <source>
        <dbReference type="Pfam" id="PF20057"/>
    </source>
</evidence>
<evidence type="ECO:0000313" key="4">
    <source>
        <dbReference type="Proteomes" id="UP000306602"/>
    </source>
</evidence>
<reference evidence="3 4" key="1">
    <citation type="submission" date="2019-04" db="EMBL/GenBank/DDBJ databases">
        <title>Shimia ponticola sp. nov., isolated from seawater.</title>
        <authorList>
            <person name="Kim Y.-O."/>
            <person name="Yoon J.-H."/>
        </authorList>
    </citation>
    <scope>NUCLEOTIDE SEQUENCE [LARGE SCALE GENOMIC DNA]</scope>
    <source>
        <strain evidence="3 4">MYP11</strain>
    </source>
</reference>
<dbReference type="AlphaFoldDB" id="A0A4S4NFQ6"/>
<sequence>MADYLLHTSSGVSIRDLARRKNCHASTVSRRVRKIERLRDDPLIDAALRRMEAKVRSTLPGDRQAQHKEFTQMSDTPQGTAHGDQPEFEQEAKRILRRLCESGSVLAIAADMDTAVVVREGPDGATTRTAVVSQEIAQAMAVQGWIETSGTGRILRYRITQAGRDKVRDLLDQEPARQAPVFGMAEAPAGFDGAAPVGEPANSPAATSSRRNRYSLSESPLTVLARRRDKSGDPFLSDDLVRCGERLREDFELAQMEPSMSQNWDKFLTAGIDEGRSGAGTTGYGPAAARARVMQALSDLGPGLSDVALYCCCYLEGLESTEKRMGWSARSGKIVLRIALQRLKRHYEENLTPEAQLIG</sequence>